<dbReference type="EMBL" id="JBIHSF010000004">
    <property type="protein sequence ID" value="MFH0259527.1"/>
    <property type="molecule type" value="Genomic_DNA"/>
</dbReference>
<evidence type="ECO:0000256" key="1">
    <source>
        <dbReference type="SAM" id="Phobius"/>
    </source>
</evidence>
<reference evidence="2 3" key="1">
    <citation type="submission" date="2024-10" db="EMBL/GenBank/DDBJ databases">
        <authorList>
            <person name="Yibar A."/>
            <person name="Saticioglu I.B."/>
            <person name="Duman M."/>
            <person name="Ajmi N."/>
            <person name="Gurler F."/>
            <person name="Ay H."/>
            <person name="Onuk E."/>
            <person name="Guler S."/>
            <person name="Romalde J.L."/>
        </authorList>
    </citation>
    <scope>NUCLEOTIDE SEQUENCE [LARGE SCALE GENOMIC DNA]</scope>
    <source>
        <strain evidence="2 3">1-TCBS-B</strain>
    </source>
</reference>
<keyword evidence="3" id="KW-1185">Reference proteome</keyword>
<keyword evidence="1" id="KW-0812">Transmembrane</keyword>
<evidence type="ECO:0000313" key="3">
    <source>
        <dbReference type="Proteomes" id="UP001607125"/>
    </source>
</evidence>
<keyword evidence="1" id="KW-1133">Transmembrane helix</keyword>
<protein>
    <submittedName>
        <fullName evidence="2">Uncharacterized protein</fullName>
    </submittedName>
</protein>
<dbReference type="RefSeq" id="WP_394628584.1">
    <property type="nucleotide sequence ID" value="NZ_JBIHSF010000004.1"/>
</dbReference>
<sequence length="55" mass="6108">MAWQAGMAWHGMAWLAGVAGITGMAWLMAWHGCSWHGMAWHGMAWQATRLASWHG</sequence>
<gene>
    <name evidence="2" type="ORF">ACGRH2_03585</name>
</gene>
<keyword evidence="1" id="KW-0472">Membrane</keyword>
<evidence type="ECO:0000313" key="2">
    <source>
        <dbReference type="EMBL" id="MFH0259527.1"/>
    </source>
</evidence>
<accession>A0ABW7ID58</accession>
<proteinExistence type="predicted"/>
<organism evidence="2 3">
    <name type="scientific">Vibrio barjaei</name>
    <dbReference type="NCBI Taxonomy" id="1676683"/>
    <lineage>
        <taxon>Bacteria</taxon>
        <taxon>Pseudomonadati</taxon>
        <taxon>Pseudomonadota</taxon>
        <taxon>Gammaproteobacteria</taxon>
        <taxon>Vibrionales</taxon>
        <taxon>Vibrionaceae</taxon>
        <taxon>Vibrio</taxon>
    </lineage>
</organism>
<dbReference type="Proteomes" id="UP001607125">
    <property type="component" value="Unassembled WGS sequence"/>
</dbReference>
<feature type="transmembrane region" description="Helical" evidence="1">
    <location>
        <begin position="12"/>
        <end position="30"/>
    </location>
</feature>
<name>A0ABW7ID58_9VIBR</name>
<comment type="caution">
    <text evidence="2">The sequence shown here is derived from an EMBL/GenBank/DDBJ whole genome shotgun (WGS) entry which is preliminary data.</text>
</comment>